<dbReference type="InterPro" id="IPR054075">
    <property type="entry name" value="Gp53-like_C"/>
</dbReference>
<dbReference type="SUPFAM" id="SSF141086">
    <property type="entry name" value="Agglutinin HPA-like"/>
    <property type="match status" value="1"/>
</dbReference>
<dbReference type="Gene3D" id="2.60.40.3940">
    <property type="match status" value="1"/>
</dbReference>
<evidence type="ECO:0000313" key="2">
    <source>
        <dbReference type="EMBL" id="NER26199.1"/>
    </source>
</evidence>
<dbReference type="Pfam" id="PF21882">
    <property type="entry name" value="Gp53-like_C"/>
    <property type="match status" value="1"/>
</dbReference>
<dbReference type="InterPro" id="IPR037221">
    <property type="entry name" value="H-type_lectin_dom_sf"/>
</dbReference>
<dbReference type="EMBL" id="JAAHFQ010000007">
    <property type="protein sequence ID" value="NER26199.1"/>
    <property type="molecule type" value="Genomic_DNA"/>
</dbReference>
<dbReference type="AlphaFoldDB" id="A0A6B3MZD4"/>
<gene>
    <name evidence="2" type="ORF">F6J89_00625</name>
</gene>
<accession>A0A6B3MZD4</accession>
<name>A0A6B3MZD4_9CYAN</name>
<evidence type="ECO:0000259" key="1">
    <source>
        <dbReference type="Pfam" id="PF21882"/>
    </source>
</evidence>
<sequence>MAELIQRGQANKTSPGSLTISFPTKYKSKPVVVISPYWQGQNKQISYIPTINKVTKKNFQVVSDNYADNYYVSWIAVGEV</sequence>
<proteinExistence type="predicted"/>
<comment type="caution">
    <text evidence="2">The sequence shown here is derived from an EMBL/GenBank/DDBJ whole genome shotgun (WGS) entry which is preliminary data.</text>
</comment>
<protein>
    <recommendedName>
        <fullName evidence="1">Putative tail fiber protein gp53-like C-terminal domain-containing protein</fullName>
    </recommendedName>
</protein>
<feature type="domain" description="Putative tail fiber protein gp53-like C-terminal" evidence="1">
    <location>
        <begin position="5"/>
        <end position="78"/>
    </location>
</feature>
<organism evidence="2">
    <name type="scientific">Symploca sp. SIO1C4</name>
    <dbReference type="NCBI Taxonomy" id="2607765"/>
    <lineage>
        <taxon>Bacteria</taxon>
        <taxon>Bacillati</taxon>
        <taxon>Cyanobacteriota</taxon>
        <taxon>Cyanophyceae</taxon>
        <taxon>Coleofasciculales</taxon>
        <taxon>Coleofasciculaceae</taxon>
        <taxon>Symploca</taxon>
    </lineage>
</organism>
<reference evidence="2" key="1">
    <citation type="submission" date="2019-11" db="EMBL/GenBank/DDBJ databases">
        <title>Genomic insights into an expanded diversity of filamentous marine cyanobacteria reveals the extraordinary biosynthetic potential of Moorea and Okeania.</title>
        <authorList>
            <person name="Ferreira Leao T."/>
            <person name="Wang M."/>
            <person name="Moss N."/>
            <person name="Da Silva R."/>
            <person name="Sanders J."/>
            <person name="Nurk S."/>
            <person name="Gurevich A."/>
            <person name="Humphrey G."/>
            <person name="Reher R."/>
            <person name="Zhu Q."/>
            <person name="Belda-Ferre P."/>
            <person name="Glukhov E."/>
            <person name="Rex R."/>
            <person name="Dorrestein P.C."/>
            <person name="Knight R."/>
            <person name="Pevzner P."/>
            <person name="Gerwick W.H."/>
            <person name="Gerwick L."/>
        </authorList>
    </citation>
    <scope>NUCLEOTIDE SEQUENCE</scope>
    <source>
        <strain evidence="2">SIO1C4</strain>
    </source>
</reference>